<feature type="domain" description="IclR-ED" evidence="4">
    <location>
        <begin position="70"/>
        <end position="251"/>
    </location>
</feature>
<reference evidence="5 6" key="1">
    <citation type="submission" date="2019-04" db="EMBL/GenBank/DDBJ databases">
        <title>Microbes associate with the intestines of laboratory mice.</title>
        <authorList>
            <person name="Navarre W."/>
            <person name="Wong E."/>
            <person name="Huang K."/>
            <person name="Tropini C."/>
            <person name="Ng K."/>
            <person name="Yu B."/>
        </authorList>
    </citation>
    <scope>NUCLEOTIDE SEQUENCE [LARGE SCALE GENOMIC DNA]</scope>
    <source>
        <strain evidence="5 6">NM46_B2-13</strain>
    </source>
</reference>
<proteinExistence type="predicted"/>
<dbReference type="Pfam" id="PF09339">
    <property type="entry name" value="HTH_IclR"/>
    <property type="match status" value="1"/>
</dbReference>
<dbReference type="GO" id="GO:0045892">
    <property type="term" value="P:negative regulation of DNA-templated transcription"/>
    <property type="evidence" value="ECO:0007669"/>
    <property type="project" value="TreeGrafter"/>
</dbReference>
<gene>
    <name evidence="5" type="ORF">E5344_09115</name>
</gene>
<keyword evidence="1" id="KW-0805">Transcription regulation</keyword>
<dbReference type="AlphaFoldDB" id="A0A4S2D6C3"/>
<dbReference type="InterPro" id="IPR036388">
    <property type="entry name" value="WH-like_DNA-bd_sf"/>
</dbReference>
<organism evidence="5 6">
    <name type="scientific">Microbacterium laevaniformans</name>
    <dbReference type="NCBI Taxonomy" id="36807"/>
    <lineage>
        <taxon>Bacteria</taxon>
        <taxon>Bacillati</taxon>
        <taxon>Actinomycetota</taxon>
        <taxon>Actinomycetes</taxon>
        <taxon>Micrococcales</taxon>
        <taxon>Microbacteriaceae</taxon>
        <taxon>Microbacterium</taxon>
    </lineage>
</organism>
<dbReference type="OrthoDB" id="4919685at2"/>
<dbReference type="Gene3D" id="3.30.450.40">
    <property type="match status" value="1"/>
</dbReference>
<sequence length="251" mass="26806">MASPSSFLQGLALVDEAVRRERSGRLAHNASRLAESTGIERSRVSRLTQELRELGYLERDEATLFGAGPRYLRTGASLAHPWLRAARGELRRLAVAHDVSAVIAAADGPAAVLLRVEHPSGRDDGYLHPGARLPIWCTGAGRALLWDHSDAEISALLEAVQFVGVGGPAAAHSPEEVIARQARDRMSGRITAAQEYVEGAHEHALPLRRGGRIVAAVAVTAPARGQRRVREALTALASAVDRLSLVADQPA</sequence>
<evidence type="ECO:0000313" key="5">
    <source>
        <dbReference type="EMBL" id="TGY36765.1"/>
    </source>
</evidence>
<dbReference type="GO" id="GO:0003700">
    <property type="term" value="F:DNA-binding transcription factor activity"/>
    <property type="evidence" value="ECO:0007669"/>
    <property type="project" value="TreeGrafter"/>
</dbReference>
<dbReference type="InterPro" id="IPR036390">
    <property type="entry name" value="WH_DNA-bd_sf"/>
</dbReference>
<evidence type="ECO:0000259" key="4">
    <source>
        <dbReference type="PROSITE" id="PS51078"/>
    </source>
</evidence>
<dbReference type="PANTHER" id="PTHR30136">
    <property type="entry name" value="HELIX-TURN-HELIX TRANSCRIPTIONAL REGULATOR, ICLR FAMILY"/>
    <property type="match status" value="1"/>
</dbReference>
<dbReference type="SUPFAM" id="SSF55781">
    <property type="entry name" value="GAF domain-like"/>
    <property type="match status" value="1"/>
</dbReference>
<evidence type="ECO:0000256" key="2">
    <source>
        <dbReference type="ARBA" id="ARBA00023125"/>
    </source>
</evidence>
<keyword evidence="2" id="KW-0238">DNA-binding</keyword>
<dbReference type="InterPro" id="IPR050707">
    <property type="entry name" value="HTH_MetabolicPath_Reg"/>
</dbReference>
<dbReference type="InterPro" id="IPR014757">
    <property type="entry name" value="Tscrpt_reg_IclR_C"/>
</dbReference>
<comment type="caution">
    <text evidence="5">The sequence shown here is derived from an EMBL/GenBank/DDBJ whole genome shotgun (WGS) entry which is preliminary data.</text>
</comment>
<dbReference type="Proteomes" id="UP000309893">
    <property type="component" value="Unassembled WGS sequence"/>
</dbReference>
<dbReference type="EMBL" id="SRYO01000005">
    <property type="protein sequence ID" value="TGY36765.1"/>
    <property type="molecule type" value="Genomic_DNA"/>
</dbReference>
<keyword evidence="3" id="KW-0804">Transcription</keyword>
<dbReference type="InterPro" id="IPR029016">
    <property type="entry name" value="GAF-like_dom_sf"/>
</dbReference>
<evidence type="ECO:0000256" key="3">
    <source>
        <dbReference type="ARBA" id="ARBA00023163"/>
    </source>
</evidence>
<dbReference type="InterPro" id="IPR005471">
    <property type="entry name" value="Tscrpt_reg_IclR_N"/>
</dbReference>
<dbReference type="PROSITE" id="PS51078">
    <property type="entry name" value="ICLR_ED"/>
    <property type="match status" value="1"/>
</dbReference>
<accession>A0A4S2D6C3</accession>
<dbReference type="RefSeq" id="WP_135949409.1">
    <property type="nucleotide sequence ID" value="NZ_SRYO01000005.1"/>
</dbReference>
<dbReference type="PANTHER" id="PTHR30136:SF35">
    <property type="entry name" value="HTH-TYPE TRANSCRIPTIONAL REGULATOR RV1719"/>
    <property type="match status" value="1"/>
</dbReference>
<dbReference type="Pfam" id="PF01614">
    <property type="entry name" value="IclR_C"/>
    <property type="match status" value="1"/>
</dbReference>
<dbReference type="SUPFAM" id="SSF46785">
    <property type="entry name" value="Winged helix' DNA-binding domain"/>
    <property type="match status" value="1"/>
</dbReference>
<dbReference type="Gene3D" id="1.10.10.10">
    <property type="entry name" value="Winged helix-like DNA-binding domain superfamily/Winged helix DNA-binding domain"/>
    <property type="match status" value="1"/>
</dbReference>
<evidence type="ECO:0000313" key="6">
    <source>
        <dbReference type="Proteomes" id="UP000309893"/>
    </source>
</evidence>
<protein>
    <submittedName>
        <fullName evidence="5">IclR family transcriptional regulator</fullName>
    </submittedName>
</protein>
<dbReference type="GO" id="GO:0003677">
    <property type="term" value="F:DNA binding"/>
    <property type="evidence" value="ECO:0007669"/>
    <property type="project" value="UniProtKB-KW"/>
</dbReference>
<name>A0A4S2D6C3_9MICO</name>
<evidence type="ECO:0000256" key="1">
    <source>
        <dbReference type="ARBA" id="ARBA00023015"/>
    </source>
</evidence>